<dbReference type="AlphaFoldDB" id="A0A1H4VHB1"/>
<gene>
    <name evidence="1" type="ORF">SAMN05216178_4917</name>
</gene>
<name>A0A1H4VHB1_9PSED</name>
<evidence type="ECO:0000313" key="1">
    <source>
        <dbReference type="EMBL" id="SEC79881.1"/>
    </source>
</evidence>
<sequence length="283" mass="32879">MLCHPLCNQPFEPELRDWISCFTGYDMPPERDAELSRFNPNDPEDREYLIRHYALRRDYPQQNFRHRQRLVQVLQAALDDPDYAFDSVWEPVEEADEYDQWPSGWPAVIDDSRDFFQRLLIAARELWHEDLTRAQLPSLAECRAIPERDRGTRDWLFNIDNAEAWRAVFNEAATPYDLDTPGPVFQGEQLNLQLYGNLGRLSLPCTWPASQAPTHCRLLLKVQGISELAVSGTRFDGRLRTQLTRLNPGYYLRLEIGFDCVIECVALSASITDVEGIRDEKQF</sequence>
<dbReference type="RefSeq" id="WP_092318448.1">
    <property type="nucleotide sequence ID" value="NZ_FNTJ01000002.1"/>
</dbReference>
<reference evidence="2" key="1">
    <citation type="submission" date="2016-10" db="EMBL/GenBank/DDBJ databases">
        <authorList>
            <person name="Varghese N."/>
            <person name="Submissions S."/>
        </authorList>
    </citation>
    <scope>NUCLEOTIDE SEQUENCE [LARGE SCALE GENOMIC DNA]</scope>
    <source>
        <strain evidence="2">DSM 9751</strain>
    </source>
</reference>
<accession>A0A1H4VHB1</accession>
<proteinExistence type="predicted"/>
<evidence type="ECO:0000313" key="2">
    <source>
        <dbReference type="Proteomes" id="UP000198982"/>
    </source>
</evidence>
<protein>
    <submittedName>
        <fullName evidence="1">Uncharacterized protein</fullName>
    </submittedName>
</protein>
<organism evidence="1 2">
    <name type="scientific">Pseudomonas saponiphila</name>
    <dbReference type="NCBI Taxonomy" id="556534"/>
    <lineage>
        <taxon>Bacteria</taxon>
        <taxon>Pseudomonadati</taxon>
        <taxon>Pseudomonadota</taxon>
        <taxon>Gammaproteobacteria</taxon>
        <taxon>Pseudomonadales</taxon>
        <taxon>Pseudomonadaceae</taxon>
        <taxon>Pseudomonas</taxon>
    </lineage>
</organism>
<dbReference type="EMBL" id="FNTJ01000002">
    <property type="protein sequence ID" value="SEC79881.1"/>
    <property type="molecule type" value="Genomic_DNA"/>
</dbReference>
<dbReference type="Proteomes" id="UP000198982">
    <property type="component" value="Unassembled WGS sequence"/>
</dbReference>
<keyword evidence="2" id="KW-1185">Reference proteome</keyword>